<organism evidence="2 3">
    <name type="scientific">Cymbomonas tetramitiformis</name>
    <dbReference type="NCBI Taxonomy" id="36881"/>
    <lineage>
        <taxon>Eukaryota</taxon>
        <taxon>Viridiplantae</taxon>
        <taxon>Chlorophyta</taxon>
        <taxon>Pyramimonadophyceae</taxon>
        <taxon>Pyramimonadales</taxon>
        <taxon>Pyramimonadaceae</taxon>
        <taxon>Cymbomonas</taxon>
    </lineage>
</organism>
<evidence type="ECO:0000313" key="2">
    <source>
        <dbReference type="EMBL" id="KAK3272950.1"/>
    </source>
</evidence>
<gene>
    <name evidence="2" type="ORF">CYMTET_18778</name>
</gene>
<feature type="compositionally biased region" description="Basic and acidic residues" evidence="1">
    <location>
        <begin position="408"/>
        <end position="423"/>
    </location>
</feature>
<proteinExistence type="predicted"/>
<dbReference type="Proteomes" id="UP001190700">
    <property type="component" value="Unassembled WGS sequence"/>
</dbReference>
<name>A0AAE0G7B9_9CHLO</name>
<reference evidence="2 3" key="1">
    <citation type="journal article" date="2015" name="Genome Biol. Evol.">
        <title>Comparative Genomics of a Bacterivorous Green Alga Reveals Evolutionary Causalities and Consequences of Phago-Mixotrophic Mode of Nutrition.</title>
        <authorList>
            <person name="Burns J.A."/>
            <person name="Paasch A."/>
            <person name="Narechania A."/>
            <person name="Kim E."/>
        </authorList>
    </citation>
    <scope>NUCLEOTIDE SEQUENCE [LARGE SCALE GENOMIC DNA]</scope>
    <source>
        <strain evidence="2 3">PLY_AMNH</strain>
    </source>
</reference>
<evidence type="ECO:0000256" key="1">
    <source>
        <dbReference type="SAM" id="MobiDB-lite"/>
    </source>
</evidence>
<dbReference type="AlphaFoldDB" id="A0AAE0G7B9"/>
<protein>
    <submittedName>
        <fullName evidence="2">Uncharacterized protein</fullName>
    </submittedName>
</protein>
<dbReference type="EMBL" id="LGRX02008699">
    <property type="protein sequence ID" value="KAK3272950.1"/>
    <property type="molecule type" value="Genomic_DNA"/>
</dbReference>
<keyword evidence="3" id="KW-1185">Reference proteome</keyword>
<feature type="region of interest" description="Disordered" evidence="1">
    <location>
        <begin position="403"/>
        <end position="423"/>
    </location>
</feature>
<comment type="caution">
    <text evidence="2">The sequence shown here is derived from an EMBL/GenBank/DDBJ whole genome shotgun (WGS) entry which is preliminary data.</text>
</comment>
<evidence type="ECO:0000313" key="3">
    <source>
        <dbReference type="Proteomes" id="UP001190700"/>
    </source>
</evidence>
<sequence>MVGDNEVILEGEEGAFKESGGEVLLSEGARELHVKGAFQEGEASVGFKVGFPNIDSAGGEEEEEGWVHLHGITAVNRGWRGWHLGSGFYKGFETEEFGVVVLGFENLIPSRVNENVYCEPESKAFAKDNKFLTCFVHYCGVPFREEAMFQLSVQVFAQGERRGQKGMCGGGCGCGDNGGVAAVVVAVGVVVAVAGLRKVGGACTVGIDEEDPDGRGVFVEDCEVGVEDPGGHGIEKGLVGEDEDFGFDMLNEFVGVGKAEGDGDLWKFSGCGAKAGGEDRWGAGWGGGGICGTKGLVATAGEKKAVGVGVEAEGVDVESGGRKRVMLVGRGARGRRQLLWCLDGVTEAGGEMSGVGVVGRKAEEAAAFGAMKWRGLAMIHPAIISVDVSSDQGQGAAVGAQLGKLHASKNDADEDTRIPHDLD</sequence>
<accession>A0AAE0G7B9</accession>